<sequence>MKKTLFCLIAVALLSGCSSNGSTSVKNNVQATQNAQQSTKTQYIMGGKIQANEEANIGSKISARVSEITVDVGAKVNQGDTIIKLDTQDLQAQVDQAQAAVNTAKANLANATSGTRPEQLAQAQATLDSASQGYEVTKKNYDRTKALVDSGAAAQQQLDSAQQQLAVAESQYKTAQANLEMLQNGATKSSIDVYQAQVNQAEAALKVAQAALSNATITAPISGVVSAKNINVGEMASASGTLLSIVNSSGLSVNAYAPLDIVDQLKEGQSVVVKVSEIPDKQFEGTIIVINSKLNSQSRNILVKVAVADTNSQLKSGMFAEVGLKK</sequence>
<dbReference type="EMBL" id="LWAE01000008">
    <property type="protein sequence ID" value="KZL89684.1"/>
    <property type="molecule type" value="Genomic_DNA"/>
</dbReference>
<keyword evidence="9" id="KW-1185">Reference proteome</keyword>
<dbReference type="GO" id="GO:0022857">
    <property type="term" value="F:transmembrane transporter activity"/>
    <property type="evidence" value="ECO:0007669"/>
    <property type="project" value="InterPro"/>
</dbReference>
<accession>A0A162RBX4</accession>
<dbReference type="GO" id="GO:0016020">
    <property type="term" value="C:membrane"/>
    <property type="evidence" value="ECO:0007669"/>
    <property type="project" value="InterPro"/>
</dbReference>
<dbReference type="InterPro" id="IPR058792">
    <property type="entry name" value="Beta-barrel_RND_2"/>
</dbReference>
<dbReference type="Gene3D" id="2.40.30.170">
    <property type="match status" value="1"/>
</dbReference>
<feature type="coiled-coil region" evidence="4">
    <location>
        <begin position="151"/>
        <end position="218"/>
    </location>
</feature>
<dbReference type="InterPro" id="IPR059052">
    <property type="entry name" value="HH_YbhG-like"/>
</dbReference>
<feature type="domain" description="CusB-like beta-barrel" evidence="7">
    <location>
        <begin position="253"/>
        <end position="325"/>
    </location>
</feature>
<dbReference type="Gene3D" id="2.40.50.100">
    <property type="match status" value="1"/>
</dbReference>
<protein>
    <submittedName>
        <fullName evidence="8">Putative multidrug resistance protein EmrK</fullName>
    </submittedName>
</protein>
<keyword evidence="3 4" id="KW-0175">Coiled coil</keyword>
<dbReference type="RefSeq" id="WP_066628989.1">
    <property type="nucleotide sequence ID" value="NZ_FQXL01000007.1"/>
</dbReference>
<dbReference type="InterPro" id="IPR050465">
    <property type="entry name" value="UPF0194_transport"/>
</dbReference>
<dbReference type="SUPFAM" id="SSF111369">
    <property type="entry name" value="HlyD-like secretion proteins"/>
    <property type="match status" value="3"/>
</dbReference>
<evidence type="ECO:0000313" key="9">
    <source>
        <dbReference type="Proteomes" id="UP000076603"/>
    </source>
</evidence>
<organism evidence="8 9">
    <name type="scientific">Clostridium magnum DSM 2767</name>
    <dbReference type="NCBI Taxonomy" id="1121326"/>
    <lineage>
        <taxon>Bacteria</taxon>
        <taxon>Bacillati</taxon>
        <taxon>Bacillota</taxon>
        <taxon>Clostridia</taxon>
        <taxon>Eubacteriales</taxon>
        <taxon>Clostridiaceae</taxon>
        <taxon>Clostridium</taxon>
    </lineage>
</organism>
<proteinExistence type="inferred from homology"/>
<evidence type="ECO:0000256" key="3">
    <source>
        <dbReference type="ARBA" id="ARBA00023054"/>
    </source>
</evidence>
<feature type="chain" id="PRO_5038641595" evidence="5">
    <location>
        <begin position="24"/>
        <end position="326"/>
    </location>
</feature>
<dbReference type="PANTHER" id="PTHR32347:SF23">
    <property type="entry name" value="BLL5650 PROTEIN"/>
    <property type="match status" value="1"/>
</dbReference>
<dbReference type="AlphaFoldDB" id="A0A162RBX4"/>
<dbReference type="Pfam" id="PF25954">
    <property type="entry name" value="Beta-barrel_RND_2"/>
    <property type="match status" value="1"/>
</dbReference>
<dbReference type="NCBIfam" id="TIGR01730">
    <property type="entry name" value="RND_mfp"/>
    <property type="match status" value="1"/>
</dbReference>
<dbReference type="PATRIC" id="fig|1121326.3.peg.5241"/>
<dbReference type="Gene3D" id="1.10.287.470">
    <property type="entry name" value="Helix hairpin bin"/>
    <property type="match status" value="2"/>
</dbReference>
<evidence type="ECO:0000256" key="5">
    <source>
        <dbReference type="SAM" id="SignalP"/>
    </source>
</evidence>
<evidence type="ECO:0000259" key="7">
    <source>
        <dbReference type="Pfam" id="PF25954"/>
    </source>
</evidence>
<evidence type="ECO:0000313" key="8">
    <source>
        <dbReference type="EMBL" id="KZL89684.1"/>
    </source>
</evidence>
<dbReference type="PROSITE" id="PS51257">
    <property type="entry name" value="PROKAR_LIPOPROTEIN"/>
    <property type="match status" value="1"/>
</dbReference>
<reference evidence="8 9" key="1">
    <citation type="submission" date="2016-04" db="EMBL/GenBank/DDBJ databases">
        <title>Genome sequence of Clostridium magnum DSM 2767.</title>
        <authorList>
            <person name="Poehlein A."/>
            <person name="Uhlig R."/>
            <person name="Fischer R."/>
            <person name="Bahl H."/>
            <person name="Daniel R."/>
        </authorList>
    </citation>
    <scope>NUCLEOTIDE SEQUENCE [LARGE SCALE GENOMIC DNA]</scope>
    <source>
        <strain evidence="8 9">DSM 2767</strain>
    </source>
</reference>
<evidence type="ECO:0000256" key="2">
    <source>
        <dbReference type="ARBA" id="ARBA00009477"/>
    </source>
</evidence>
<evidence type="ECO:0000256" key="4">
    <source>
        <dbReference type="SAM" id="Coils"/>
    </source>
</evidence>
<comment type="similarity">
    <text evidence="2">Belongs to the membrane fusion protein (MFP) (TC 8.A.1) family.</text>
</comment>
<dbReference type="Proteomes" id="UP000076603">
    <property type="component" value="Unassembled WGS sequence"/>
</dbReference>
<evidence type="ECO:0000259" key="6">
    <source>
        <dbReference type="Pfam" id="PF25881"/>
    </source>
</evidence>
<dbReference type="STRING" id="1121326.CLMAG_51840"/>
<dbReference type="InterPro" id="IPR006143">
    <property type="entry name" value="RND_pump_MFP"/>
</dbReference>
<dbReference type="PANTHER" id="PTHR32347">
    <property type="entry name" value="EFFLUX SYSTEM COMPONENT YKNX-RELATED"/>
    <property type="match status" value="1"/>
</dbReference>
<keyword evidence="5" id="KW-0732">Signal</keyword>
<dbReference type="OrthoDB" id="9810430at2"/>
<gene>
    <name evidence="8" type="primary">emrK_1</name>
    <name evidence="8" type="ORF">CLMAG_51840</name>
</gene>
<evidence type="ECO:0000256" key="1">
    <source>
        <dbReference type="ARBA" id="ARBA00004196"/>
    </source>
</evidence>
<comment type="subcellular location">
    <subcellularLocation>
        <location evidence="1">Cell envelope</location>
    </subcellularLocation>
</comment>
<dbReference type="Pfam" id="PF25881">
    <property type="entry name" value="HH_YBHG"/>
    <property type="match status" value="1"/>
</dbReference>
<feature type="signal peptide" evidence="5">
    <location>
        <begin position="1"/>
        <end position="23"/>
    </location>
</feature>
<comment type="caution">
    <text evidence="8">The sequence shown here is derived from an EMBL/GenBank/DDBJ whole genome shotgun (WGS) entry which is preliminary data.</text>
</comment>
<name>A0A162RBX4_9CLOT</name>
<dbReference type="GO" id="GO:0030313">
    <property type="term" value="C:cell envelope"/>
    <property type="evidence" value="ECO:0007669"/>
    <property type="project" value="UniProtKB-SubCell"/>
</dbReference>
<dbReference type="FunFam" id="2.40.30.170:FF:000010">
    <property type="entry name" value="Efflux RND transporter periplasmic adaptor subunit"/>
    <property type="match status" value="1"/>
</dbReference>
<feature type="domain" description="YbhG-like alpha-helical hairpin" evidence="6">
    <location>
        <begin position="85"/>
        <end position="213"/>
    </location>
</feature>